<dbReference type="AlphaFoldDB" id="A0A814I0M8"/>
<proteinExistence type="predicted"/>
<protein>
    <submittedName>
        <fullName evidence="1">Uncharacterized protein</fullName>
    </submittedName>
</protein>
<gene>
    <name evidence="1" type="ORF">OXX778_LOCUS17195</name>
</gene>
<organism evidence="1 2">
    <name type="scientific">Brachionus calyciflorus</name>
    <dbReference type="NCBI Taxonomy" id="104777"/>
    <lineage>
        <taxon>Eukaryota</taxon>
        <taxon>Metazoa</taxon>
        <taxon>Spiralia</taxon>
        <taxon>Gnathifera</taxon>
        <taxon>Rotifera</taxon>
        <taxon>Eurotatoria</taxon>
        <taxon>Monogononta</taxon>
        <taxon>Pseudotrocha</taxon>
        <taxon>Ploima</taxon>
        <taxon>Brachionidae</taxon>
        <taxon>Brachionus</taxon>
    </lineage>
</organism>
<sequence length="29" mass="3304">MDLPTPDEDGWITCNFKNCVDRFATPFGL</sequence>
<evidence type="ECO:0000313" key="1">
    <source>
        <dbReference type="EMBL" id="CAF1017270.1"/>
    </source>
</evidence>
<accession>A0A814I0M8</accession>
<keyword evidence="2" id="KW-1185">Reference proteome</keyword>
<feature type="non-terminal residue" evidence="1">
    <location>
        <position position="29"/>
    </location>
</feature>
<comment type="caution">
    <text evidence="1">The sequence shown here is derived from an EMBL/GenBank/DDBJ whole genome shotgun (WGS) entry which is preliminary data.</text>
</comment>
<reference evidence="1" key="1">
    <citation type="submission" date="2021-02" db="EMBL/GenBank/DDBJ databases">
        <authorList>
            <person name="Nowell W R."/>
        </authorList>
    </citation>
    <scope>NUCLEOTIDE SEQUENCE</scope>
    <source>
        <strain evidence="1">Ploen Becks lab</strain>
    </source>
</reference>
<dbReference type="Proteomes" id="UP000663879">
    <property type="component" value="Unassembled WGS sequence"/>
</dbReference>
<evidence type="ECO:0000313" key="2">
    <source>
        <dbReference type="Proteomes" id="UP000663879"/>
    </source>
</evidence>
<dbReference type="EMBL" id="CAJNOC010004319">
    <property type="protein sequence ID" value="CAF1017270.1"/>
    <property type="molecule type" value="Genomic_DNA"/>
</dbReference>
<name>A0A814I0M8_9BILA</name>